<proteinExistence type="predicted"/>
<name>A0A0V8J3L1_9BACL</name>
<dbReference type="Pfam" id="PF13275">
    <property type="entry name" value="S4_2"/>
    <property type="match status" value="1"/>
</dbReference>
<evidence type="ECO:0000313" key="2">
    <source>
        <dbReference type="EMBL" id="KSU81670.1"/>
    </source>
</evidence>
<comment type="caution">
    <text evidence="2">The sequence shown here is derived from an EMBL/GenBank/DDBJ whole genome shotgun (WGS) entry which is preliminary data.</text>
</comment>
<keyword evidence="1" id="KW-0694">RNA-binding</keyword>
<dbReference type="OrthoDB" id="9811532at2"/>
<dbReference type="Proteomes" id="UP000054099">
    <property type="component" value="Unassembled WGS sequence"/>
</dbReference>
<protein>
    <submittedName>
        <fullName evidence="2">RNA-binding protein</fullName>
    </submittedName>
</protein>
<dbReference type="GO" id="GO:0003723">
    <property type="term" value="F:RNA binding"/>
    <property type="evidence" value="ECO:0007669"/>
    <property type="project" value="UniProtKB-KW"/>
</dbReference>
<dbReference type="InterPro" id="IPR036986">
    <property type="entry name" value="S4_RNA-bd_sf"/>
</dbReference>
<organism evidence="2 3">
    <name type="scientific">Fictibacillus enclensis</name>
    <dbReference type="NCBI Taxonomy" id="1017270"/>
    <lineage>
        <taxon>Bacteria</taxon>
        <taxon>Bacillati</taxon>
        <taxon>Bacillota</taxon>
        <taxon>Bacilli</taxon>
        <taxon>Bacillales</taxon>
        <taxon>Fictibacillaceae</taxon>
        <taxon>Fictibacillus</taxon>
    </lineage>
</organism>
<evidence type="ECO:0000256" key="1">
    <source>
        <dbReference type="PROSITE-ProRule" id="PRU00182"/>
    </source>
</evidence>
<dbReference type="AlphaFoldDB" id="A0A0V8J3L1"/>
<dbReference type="NCBIfam" id="TIGR02988">
    <property type="entry name" value="YaaA_near_RecF"/>
    <property type="match status" value="1"/>
</dbReference>
<sequence>MMENVQITTEYITLQQLLKHVDAISSGGMVKWYLEENEVLVNGERENRRGRKLYEGDKVSVPELGEITVSR</sequence>
<dbReference type="PROSITE" id="PS50889">
    <property type="entry name" value="S4"/>
    <property type="match status" value="1"/>
</dbReference>
<dbReference type="SUPFAM" id="SSF55174">
    <property type="entry name" value="Alpha-L RNA-binding motif"/>
    <property type="match status" value="1"/>
</dbReference>
<accession>A0A0V8J3L1</accession>
<dbReference type="EMBL" id="LNQN01000005">
    <property type="protein sequence ID" value="KSU81670.1"/>
    <property type="molecule type" value="Genomic_DNA"/>
</dbReference>
<dbReference type="CDD" id="cd00165">
    <property type="entry name" value="S4"/>
    <property type="match status" value="1"/>
</dbReference>
<gene>
    <name evidence="2" type="ORF">AS030_15345</name>
</gene>
<evidence type="ECO:0000313" key="3">
    <source>
        <dbReference type="Proteomes" id="UP000054099"/>
    </source>
</evidence>
<dbReference type="Gene3D" id="3.10.290.10">
    <property type="entry name" value="RNA-binding S4 domain"/>
    <property type="match status" value="1"/>
</dbReference>
<keyword evidence="3" id="KW-1185">Reference proteome</keyword>
<dbReference type="InterPro" id="IPR014330">
    <property type="entry name" value="RNA-bd_S4-rel_YaaA"/>
</dbReference>
<reference evidence="2 3" key="1">
    <citation type="journal article" date="2014" name="Antonie Van Leeuwenhoek">
        <title>Fictibacillus enclensis sp. nov., isolated from marine sediment.</title>
        <authorList>
            <person name="Dastager S.G."/>
            <person name="Mawlankar R."/>
            <person name="Srinivasan K."/>
            <person name="Tang S.K."/>
            <person name="Lee J.C."/>
            <person name="Ramana V.V."/>
            <person name="Shouche Y.S."/>
        </authorList>
    </citation>
    <scope>NUCLEOTIDE SEQUENCE [LARGE SCALE GENOMIC DNA]</scope>
    <source>
        <strain evidence="2 3">NIO-1003</strain>
    </source>
</reference>